<keyword evidence="2" id="KW-1185">Reference proteome</keyword>
<name>A0A1D3CW61_9EIME</name>
<gene>
    <name evidence="1" type="ORF">cyc_06602</name>
</gene>
<sequence>MDGTLSKANVTARLLAFSKLKITGKVRHIAKAVRTLLRDSSCTDEHIIEFQASEFQALQCNGKSVLFLR</sequence>
<organism evidence="1 2">
    <name type="scientific">Cyclospora cayetanensis</name>
    <dbReference type="NCBI Taxonomy" id="88456"/>
    <lineage>
        <taxon>Eukaryota</taxon>
        <taxon>Sar</taxon>
        <taxon>Alveolata</taxon>
        <taxon>Apicomplexa</taxon>
        <taxon>Conoidasida</taxon>
        <taxon>Coccidia</taxon>
        <taxon>Eucoccidiorida</taxon>
        <taxon>Eimeriorina</taxon>
        <taxon>Eimeriidae</taxon>
        <taxon>Cyclospora</taxon>
    </lineage>
</organism>
<comment type="caution">
    <text evidence="1">The sequence shown here is derived from an EMBL/GenBank/DDBJ whole genome shotgun (WGS) entry which is preliminary data.</text>
</comment>
<evidence type="ECO:0000313" key="2">
    <source>
        <dbReference type="Proteomes" id="UP000095192"/>
    </source>
</evidence>
<proteinExistence type="predicted"/>
<reference evidence="1 2" key="1">
    <citation type="journal article" date="2016" name="BMC Genomics">
        <title>Comparative genomics reveals Cyclospora cayetanensis possesses coccidia-like metabolism and invasion components but unique surface antigens.</title>
        <authorList>
            <person name="Liu S."/>
            <person name="Wang L."/>
            <person name="Zheng H."/>
            <person name="Xu Z."/>
            <person name="Roellig D.M."/>
            <person name="Li N."/>
            <person name="Frace M.A."/>
            <person name="Tang K."/>
            <person name="Arrowood M.J."/>
            <person name="Moss D.M."/>
            <person name="Zhang L."/>
            <person name="Feng Y."/>
            <person name="Xiao L."/>
        </authorList>
    </citation>
    <scope>NUCLEOTIDE SEQUENCE [LARGE SCALE GENOMIC DNA]</scope>
    <source>
        <strain evidence="1 2">CHN_HEN01</strain>
    </source>
</reference>
<dbReference type="EMBL" id="JROU02001720">
    <property type="protein sequence ID" value="OEH75436.1"/>
    <property type="molecule type" value="Genomic_DNA"/>
</dbReference>
<dbReference type="InParanoid" id="A0A1D3CW61"/>
<protein>
    <submittedName>
        <fullName evidence="1">Uncharacterized protein</fullName>
    </submittedName>
</protein>
<dbReference type="Proteomes" id="UP000095192">
    <property type="component" value="Unassembled WGS sequence"/>
</dbReference>
<evidence type="ECO:0000313" key="1">
    <source>
        <dbReference type="EMBL" id="OEH75436.1"/>
    </source>
</evidence>
<dbReference type="AlphaFoldDB" id="A0A1D3CW61"/>
<accession>A0A1D3CW61</accession>
<dbReference type="VEuPathDB" id="ToxoDB:cyc_06602"/>